<protein>
    <submittedName>
        <fullName evidence="2">Uncharacterized protein</fullName>
    </submittedName>
</protein>
<evidence type="ECO:0000256" key="1">
    <source>
        <dbReference type="SAM" id="MobiDB-lite"/>
    </source>
</evidence>
<keyword evidence="3" id="KW-1185">Reference proteome</keyword>
<reference evidence="2" key="1">
    <citation type="journal article" date="2014" name="Int. J. Syst. Evol. Microbiol.">
        <title>Complete genome sequence of Corynebacterium casei LMG S-19264T (=DSM 44701T), isolated from a smear-ripened cheese.</title>
        <authorList>
            <consortium name="US DOE Joint Genome Institute (JGI-PGF)"/>
            <person name="Walter F."/>
            <person name="Albersmeier A."/>
            <person name="Kalinowski J."/>
            <person name="Ruckert C."/>
        </authorList>
    </citation>
    <scope>NUCLEOTIDE SEQUENCE</scope>
    <source>
        <strain evidence="2">JCM 4234</strain>
    </source>
</reference>
<accession>A0A918LCD3</accession>
<feature type="region of interest" description="Disordered" evidence="1">
    <location>
        <begin position="1"/>
        <end position="20"/>
    </location>
</feature>
<dbReference type="EMBL" id="BMSL01000003">
    <property type="protein sequence ID" value="GGS29341.1"/>
    <property type="molecule type" value="Genomic_DNA"/>
</dbReference>
<comment type="caution">
    <text evidence="2">The sequence shown here is derived from an EMBL/GenBank/DDBJ whole genome shotgun (WGS) entry which is preliminary data.</text>
</comment>
<name>A0A918LCD3_STRGD</name>
<organism evidence="2 3">
    <name type="scientific">Streptomyces griseoviridis</name>
    <dbReference type="NCBI Taxonomy" id="45398"/>
    <lineage>
        <taxon>Bacteria</taxon>
        <taxon>Bacillati</taxon>
        <taxon>Actinomycetota</taxon>
        <taxon>Actinomycetes</taxon>
        <taxon>Kitasatosporales</taxon>
        <taxon>Streptomycetaceae</taxon>
        <taxon>Streptomyces</taxon>
    </lineage>
</organism>
<gene>
    <name evidence="2" type="ORF">GCM10010238_17730</name>
</gene>
<feature type="region of interest" description="Disordered" evidence="1">
    <location>
        <begin position="35"/>
        <end position="76"/>
    </location>
</feature>
<dbReference type="Proteomes" id="UP000653493">
    <property type="component" value="Unassembled WGS sequence"/>
</dbReference>
<proteinExistence type="predicted"/>
<reference evidence="2" key="2">
    <citation type="submission" date="2020-09" db="EMBL/GenBank/DDBJ databases">
        <authorList>
            <person name="Sun Q."/>
            <person name="Ohkuma M."/>
        </authorList>
    </citation>
    <scope>NUCLEOTIDE SEQUENCE</scope>
    <source>
        <strain evidence="2">JCM 4234</strain>
    </source>
</reference>
<evidence type="ECO:0000313" key="3">
    <source>
        <dbReference type="Proteomes" id="UP000653493"/>
    </source>
</evidence>
<dbReference type="AlphaFoldDB" id="A0A918LCD3"/>
<sequence>MTDAPGDRVPSSRDPALEEGGRARLIVAAYADRWSVDPTPPTKTVRAEPEARRVPGSARRPSRPLRTGAGTPGAPS</sequence>
<evidence type="ECO:0000313" key="2">
    <source>
        <dbReference type="EMBL" id="GGS29341.1"/>
    </source>
</evidence>